<keyword evidence="1" id="KW-0175">Coiled coil</keyword>
<dbReference type="Proteomes" id="UP000747110">
    <property type="component" value="Unassembled WGS sequence"/>
</dbReference>
<feature type="region of interest" description="Disordered" evidence="2">
    <location>
        <begin position="308"/>
        <end position="375"/>
    </location>
</feature>
<feature type="region of interest" description="Disordered" evidence="2">
    <location>
        <begin position="1293"/>
        <end position="1332"/>
    </location>
</feature>
<feature type="region of interest" description="Disordered" evidence="2">
    <location>
        <begin position="452"/>
        <end position="472"/>
    </location>
</feature>
<dbReference type="OrthoDB" id="10489434at2759"/>
<keyword evidence="5" id="KW-1185">Reference proteome</keyword>
<dbReference type="PANTHER" id="PTHR24330:SF19">
    <property type="entry name" value="MEDIATOR OF RNA POLYMERASE II TRANSCRIPTION SUBUNIT 29"/>
    <property type="match status" value="1"/>
</dbReference>
<feature type="compositionally biased region" description="Polar residues" evidence="2">
    <location>
        <begin position="347"/>
        <end position="361"/>
    </location>
</feature>
<sequence length="1841" mass="192938">KFHSGLLALFALAVRSPGDECAVLLRRRLGATFHDLSCIAVTKISFNNGKVSGAAHLVDLTERTARALTASGTLTCFCALLRSATETARAAQTSSDSRGRAGALASALALLVEAVLLLCVLSHSIQATPPGRLAAVENELDNNPFLDHLALLAQQLSHFSEARQQLAIQMNRLGHTLRKLYKAMASNGANNPNGFQVIVPAHSCMNYLLCSHVVLLCTALDGERISYGLPQLLGEPAAWHGVNDKMAISAWSWAPSYTLASGVLPLFTYDGKLSRHVVAWGSSLQPPPQSPPLPQPKCPPMLPKIASCQVRDDQKADAEEPALPLTPVQSTDRHRTQKGDQVREHSQSVCRKQGLDQSQDAQDADPHERCGKLYSGLPQDLGVQVQRTNVCPNDTSTRAQPAPEGAPGSLTEVLSAQLALAALTSWTRTSALNPATGSKLQDWVRTVSRLSSFQDSRSKPSPDGGCGPAVNATSRAASVSESAADSQSLISVFVRHDIMFWALSAMSKVGIEERNSLSLREKLKELRAQMSEARVRMVGMQLQATTSSPQPKPHSGGHPPIPYNVWKLDQMEMSLEENSKQFDNHVRELGDREASYSEILTCLQPFLWLHVPPFAWKPTHALCMRLFRAAMASWTGRQVAPVATPVPAAASSSAPEPVCASAAVQSSEAAAANTGPHSAMDDGAAADVVAAAAAAAAATATTASAASAAGHNSQVQQATEKTHPGAVQTNTSPPAPSSPTAATRSGEAIMSTATVGTTETLLLPPEVATPPRQPPPRAVLAAVEAPIVALVSLRCSITVLLQAMADLCVHAPLQSLWLPPPPPAPAKELATAVTAVPPPPPPPPELSQHYPGGDFRYHQAPSYLMRGLVEWWVALLQAAELAAASAAVAPQPPAATGLRDFTPGSSDWMAGESAVDAAQSLVSMVGACLVTAKKKSCDNGFCGTSGVDGAGGDTEKATAAGRMTTEAAGRPNVMAGSAAEDGSHHRLTCDNETIMPCEPLPIEAAALSAGWLLAVRRMLLAVAAPTSSRRWQRRLLPSTDLCGCEDPDVPGEKPAIGSLVSDTAAASIATASAPAATAGSAPSAARGLIWRCLPLSQSWPNLSATWMEWGFTWGQFLAYASDPRDVTELVEAGRELLLLSMADFSAAAAEVGDSMDCCKCSTKSAVETAAVVMAPAGTAAVGGGKHSADGPEGETCRCVEFQTHEQVGEEVRERLEAAVAVVARLVTPLPLDWLRVGRKEAAEGRGDGHGAPGAELLLQQLQEETADGGVLRHGGFRSPSTPDCGMQRPALASVQLQQPSQTSPSPLSLQQQQQQQQQQQGRGEEEQQQQLEQKYLGKAEVIRRIEDKDQSAGDSEEVLVRNGWNSIRHGREESCLAVGGGIGEGSHSGTISDETAAALYDCRPIHACREDCSPGCSASSDCSRSMNGSVSGGDDLYASAGDGHRGGGGGGGDSRVRGSASNVNGDDTGNATTGVSASAIPAAGPEVMGPPSSQAAQCQLKESMLHIMERLLTTFTQALHLLPYNAAAVQMHVMAEARGGGWSPGELFFVAASTALAWLRRSGVRSGDFVTGDATARRPRSQFRSYFKGLMSVLGLTIRRLNQLQASRGGHSDGSLLTREDMTAWEMLAVEQVARALLCMMCELPKETREAFGIRPNVHDGGANGPHGGGGGGGRNGFDHGNNDFGGAAARFGHGLSYLGNSASEFGDGNSGLVGVDSGVASAAELDGVAGAQEEIYEAACGLCIASCRQPLQSMTMPPTPLLPSSSQSVGVAPTEAVAATAEAAPLSYDDVRSFLGPAGQIPFPKLLEELTRLLGGGQPPSEAEYSELRHEICMRCRGGQ</sequence>
<feature type="region of interest" description="Disordered" evidence="2">
    <location>
        <begin position="708"/>
        <end position="746"/>
    </location>
</feature>
<feature type="compositionally biased region" description="Gly residues" evidence="2">
    <location>
        <begin position="1662"/>
        <end position="1676"/>
    </location>
</feature>
<gene>
    <name evidence="4" type="ORF">Vretifemale_12951</name>
</gene>
<feature type="signal peptide" evidence="3">
    <location>
        <begin position="1"/>
        <end position="21"/>
    </location>
</feature>
<feature type="compositionally biased region" description="Polar residues" evidence="2">
    <location>
        <begin position="1462"/>
        <end position="1473"/>
    </location>
</feature>
<keyword evidence="3" id="KW-0732">Signal</keyword>
<feature type="coiled-coil region" evidence="1">
    <location>
        <begin position="516"/>
        <end position="543"/>
    </location>
</feature>
<reference evidence="4" key="1">
    <citation type="journal article" date="2021" name="Proc. Natl. Acad. Sci. U.S.A.">
        <title>Three genomes in the algal genus Volvox reveal the fate of a haploid sex-determining region after a transition to homothallism.</title>
        <authorList>
            <person name="Yamamoto K."/>
            <person name="Hamaji T."/>
            <person name="Kawai-Toyooka H."/>
            <person name="Matsuzaki R."/>
            <person name="Takahashi F."/>
            <person name="Nishimura Y."/>
            <person name="Kawachi M."/>
            <person name="Noguchi H."/>
            <person name="Minakuchi Y."/>
            <person name="Umen J.G."/>
            <person name="Toyoda A."/>
            <person name="Nozaki H."/>
        </authorList>
    </citation>
    <scope>NUCLEOTIDE SEQUENCE</scope>
    <source>
        <strain evidence="4">NIES-3786</strain>
    </source>
</reference>
<dbReference type="InterPro" id="IPR052145">
    <property type="entry name" value="Mediator/Homeobox_domain"/>
</dbReference>
<name>A0A8J4CM52_9CHLO</name>
<evidence type="ECO:0000256" key="3">
    <source>
        <dbReference type="SAM" id="SignalP"/>
    </source>
</evidence>
<dbReference type="EMBL" id="BNCP01000029">
    <property type="protein sequence ID" value="GIL84390.1"/>
    <property type="molecule type" value="Genomic_DNA"/>
</dbReference>
<comment type="caution">
    <text evidence="4">The sequence shown here is derived from an EMBL/GenBank/DDBJ whole genome shotgun (WGS) entry which is preliminary data.</text>
</comment>
<evidence type="ECO:0000256" key="2">
    <source>
        <dbReference type="SAM" id="MobiDB-lite"/>
    </source>
</evidence>
<feature type="region of interest" description="Disordered" evidence="2">
    <location>
        <begin position="1656"/>
        <end position="1678"/>
    </location>
</feature>
<feature type="chain" id="PRO_5035310452" evidence="3">
    <location>
        <begin position="22"/>
        <end position="1841"/>
    </location>
</feature>
<evidence type="ECO:0000313" key="4">
    <source>
        <dbReference type="EMBL" id="GIL84390.1"/>
    </source>
</evidence>
<feature type="compositionally biased region" description="Low complexity" evidence="2">
    <location>
        <begin position="1295"/>
        <end position="1321"/>
    </location>
</feature>
<evidence type="ECO:0000256" key="1">
    <source>
        <dbReference type="SAM" id="Coils"/>
    </source>
</evidence>
<accession>A0A8J4CM52</accession>
<feature type="non-terminal residue" evidence="4">
    <location>
        <position position="1"/>
    </location>
</feature>
<feature type="compositionally biased region" description="Pro residues" evidence="2">
    <location>
        <begin position="285"/>
        <end position="302"/>
    </location>
</feature>
<feature type="compositionally biased region" description="Basic and acidic residues" evidence="2">
    <location>
        <begin position="331"/>
        <end position="346"/>
    </location>
</feature>
<organism evidence="4 5">
    <name type="scientific">Volvox reticuliferus</name>
    <dbReference type="NCBI Taxonomy" id="1737510"/>
    <lineage>
        <taxon>Eukaryota</taxon>
        <taxon>Viridiplantae</taxon>
        <taxon>Chlorophyta</taxon>
        <taxon>core chlorophytes</taxon>
        <taxon>Chlorophyceae</taxon>
        <taxon>CS clade</taxon>
        <taxon>Chlamydomonadales</taxon>
        <taxon>Volvocaceae</taxon>
        <taxon>Volvox</taxon>
    </lineage>
</organism>
<feature type="region of interest" description="Disordered" evidence="2">
    <location>
        <begin position="283"/>
        <end position="302"/>
    </location>
</feature>
<dbReference type="PANTHER" id="PTHR24330">
    <property type="entry name" value="HOMEOBOX PROTEIN BARH-LIKE"/>
    <property type="match status" value="1"/>
</dbReference>
<evidence type="ECO:0000313" key="5">
    <source>
        <dbReference type="Proteomes" id="UP000747110"/>
    </source>
</evidence>
<feature type="region of interest" description="Disordered" evidence="2">
    <location>
        <begin position="1433"/>
        <end position="1473"/>
    </location>
</feature>
<proteinExistence type="predicted"/>
<protein>
    <submittedName>
        <fullName evidence="4">Uncharacterized protein</fullName>
    </submittedName>
</protein>